<evidence type="ECO:0000256" key="3">
    <source>
        <dbReference type="ARBA" id="ARBA00022516"/>
    </source>
</evidence>
<keyword evidence="4 10" id="KW-0808">Transferase</keyword>
<evidence type="ECO:0000256" key="2">
    <source>
        <dbReference type="ARBA" id="ARBA00022490"/>
    </source>
</evidence>
<gene>
    <name evidence="10 11" type="primary">plsX</name>
    <name evidence="11" type="ORF">IAB70_01040</name>
</gene>
<keyword evidence="2 10" id="KW-0963">Cytoplasm</keyword>
<protein>
    <recommendedName>
        <fullName evidence="8 10">Phosphate acyltransferase</fullName>
        <ecNumber evidence="8 10">2.3.1.274</ecNumber>
    </recommendedName>
    <alternativeName>
        <fullName evidence="10">Acyl-ACP phosphotransacylase</fullName>
    </alternativeName>
    <alternativeName>
        <fullName evidence="10">Acyl-[acyl-carrier-protein]--phosphate acyltransferase</fullName>
    </alternativeName>
    <alternativeName>
        <fullName evidence="10">Phosphate-acyl-ACP acyltransferase</fullName>
    </alternativeName>
</protein>
<dbReference type="PANTHER" id="PTHR30100:SF1">
    <property type="entry name" value="PHOSPHATE ACYLTRANSFERASE"/>
    <property type="match status" value="1"/>
</dbReference>
<dbReference type="Pfam" id="PF02504">
    <property type="entry name" value="FA_synthesis"/>
    <property type="match status" value="1"/>
</dbReference>
<reference evidence="11" key="2">
    <citation type="journal article" date="2021" name="PeerJ">
        <title>Extensive microbial diversity within the chicken gut microbiome revealed by metagenomics and culture.</title>
        <authorList>
            <person name="Gilroy R."/>
            <person name="Ravi A."/>
            <person name="Getino M."/>
            <person name="Pursley I."/>
            <person name="Horton D.L."/>
            <person name="Alikhan N.F."/>
            <person name="Baker D."/>
            <person name="Gharbi K."/>
            <person name="Hall N."/>
            <person name="Watson M."/>
            <person name="Adriaenssens E.M."/>
            <person name="Foster-Nyarko E."/>
            <person name="Jarju S."/>
            <person name="Secka A."/>
            <person name="Antonio M."/>
            <person name="Oren A."/>
            <person name="Chaudhuri R.R."/>
            <person name="La Ragione R."/>
            <person name="Hildebrand F."/>
            <person name="Pallen M.J."/>
        </authorList>
    </citation>
    <scope>NUCLEOTIDE SEQUENCE</scope>
    <source>
        <strain evidence="11">CHK195-15760</strain>
    </source>
</reference>
<comment type="similarity">
    <text evidence="10">Belongs to the PlsX family.</text>
</comment>
<evidence type="ECO:0000313" key="11">
    <source>
        <dbReference type="EMBL" id="HIU51203.1"/>
    </source>
</evidence>
<proteinExistence type="inferred from homology"/>
<dbReference type="SUPFAM" id="SSF53659">
    <property type="entry name" value="Isocitrate/Isopropylmalate dehydrogenase-like"/>
    <property type="match status" value="1"/>
</dbReference>
<evidence type="ECO:0000313" key="12">
    <source>
        <dbReference type="Proteomes" id="UP000824093"/>
    </source>
</evidence>
<dbReference type="GO" id="GO:0043811">
    <property type="term" value="F:phosphate:acyl-[acyl carrier protein] acyltransferase activity"/>
    <property type="evidence" value="ECO:0007669"/>
    <property type="project" value="UniProtKB-UniRule"/>
</dbReference>
<comment type="catalytic activity">
    <reaction evidence="1 10">
        <text>a fatty acyl-[ACP] + phosphate = an acyl phosphate + holo-[ACP]</text>
        <dbReference type="Rhea" id="RHEA:42292"/>
        <dbReference type="Rhea" id="RHEA-COMP:9685"/>
        <dbReference type="Rhea" id="RHEA-COMP:14125"/>
        <dbReference type="ChEBI" id="CHEBI:43474"/>
        <dbReference type="ChEBI" id="CHEBI:59918"/>
        <dbReference type="ChEBI" id="CHEBI:64479"/>
        <dbReference type="ChEBI" id="CHEBI:138651"/>
        <dbReference type="EC" id="2.3.1.274"/>
    </reaction>
</comment>
<dbReference type="GO" id="GO:0006633">
    <property type="term" value="P:fatty acid biosynthetic process"/>
    <property type="evidence" value="ECO:0007669"/>
    <property type="project" value="UniProtKB-UniRule"/>
</dbReference>
<comment type="caution">
    <text evidence="11">The sequence shown here is derived from an EMBL/GenBank/DDBJ whole genome shotgun (WGS) entry which is preliminary data.</text>
</comment>
<evidence type="ECO:0000256" key="1">
    <source>
        <dbReference type="ARBA" id="ARBA00001232"/>
    </source>
</evidence>
<evidence type="ECO:0000256" key="4">
    <source>
        <dbReference type="ARBA" id="ARBA00022679"/>
    </source>
</evidence>
<keyword evidence="11" id="KW-0012">Acyltransferase</keyword>
<dbReference type="Gene3D" id="3.40.718.10">
    <property type="entry name" value="Isopropylmalate Dehydrogenase"/>
    <property type="match status" value="1"/>
</dbReference>
<accession>A0A9D1S9B9</accession>
<organism evidence="11 12">
    <name type="scientific">Candidatus Merdicola faecigallinarum</name>
    <dbReference type="NCBI Taxonomy" id="2840862"/>
    <lineage>
        <taxon>Bacteria</taxon>
        <taxon>Bacillati</taxon>
        <taxon>Bacillota</taxon>
        <taxon>Clostridia</taxon>
        <taxon>Candidatus Merdicola</taxon>
    </lineage>
</organism>
<dbReference type="InterPro" id="IPR012281">
    <property type="entry name" value="Phospholipid_synth_PlsX-like"/>
</dbReference>
<reference evidence="11" key="1">
    <citation type="submission" date="2020-10" db="EMBL/GenBank/DDBJ databases">
        <authorList>
            <person name="Gilroy R."/>
        </authorList>
    </citation>
    <scope>NUCLEOTIDE SEQUENCE</scope>
    <source>
        <strain evidence="11">CHK195-15760</strain>
    </source>
</reference>
<dbReference type="Proteomes" id="UP000824093">
    <property type="component" value="Unassembled WGS sequence"/>
</dbReference>
<sequence length="347" mass="38017">MIILLDAMGGDNAPDANIKGAVQAINEVKSTTEVLLIGNRDVINQRVKELYGKDDISEISDRLKIHHTTETIEMEDTPTVAIKHKKDSSMVVGFNLLKEGKGDVFISAGNSGALLTGATLLVGRIKGIDRPALAGILPAYKSRLLLIDCGSNTNCKPINLLQFAQMSSIYLRNTFNIENPAIGLLNIGTEETKGNELTRESYQLLKDNAEKLNINFVGNVEGRDAFSGKIDAIVTDGFTGNIFLKAVEGIGKLVKRSLKESLKKNILSILGSIPCLPAINRFAKTMDYKSYGGALFLGVKKPVVKAHGSSDEELFRFTIKQAEQFVENRAVEKMIEEFEKTRETKLV</sequence>
<evidence type="ECO:0000256" key="10">
    <source>
        <dbReference type="HAMAP-Rule" id="MF_00019"/>
    </source>
</evidence>
<dbReference type="PIRSF" id="PIRSF002465">
    <property type="entry name" value="Phsphlp_syn_PlsX"/>
    <property type="match status" value="1"/>
</dbReference>
<dbReference type="PANTHER" id="PTHR30100">
    <property type="entry name" value="FATTY ACID/PHOSPHOLIPID SYNTHESIS PROTEIN PLSX"/>
    <property type="match status" value="1"/>
</dbReference>
<dbReference type="NCBIfam" id="TIGR00182">
    <property type="entry name" value="plsX"/>
    <property type="match status" value="1"/>
</dbReference>
<keyword evidence="6 10" id="KW-0594">Phospholipid biosynthesis</keyword>
<keyword evidence="7 10" id="KW-1208">Phospholipid metabolism</keyword>
<dbReference type="GO" id="GO:0008654">
    <property type="term" value="P:phospholipid biosynthetic process"/>
    <property type="evidence" value="ECO:0007669"/>
    <property type="project" value="UniProtKB-KW"/>
</dbReference>
<comment type="pathway">
    <text evidence="10">Lipid metabolism; phospholipid metabolism.</text>
</comment>
<keyword evidence="3 10" id="KW-0444">Lipid biosynthesis</keyword>
<dbReference type="EC" id="2.3.1.274" evidence="8 10"/>
<dbReference type="HAMAP" id="MF_00019">
    <property type="entry name" value="PlsX"/>
    <property type="match status" value="1"/>
</dbReference>
<comment type="subcellular location">
    <subcellularLocation>
        <location evidence="10">Cytoplasm</location>
    </subcellularLocation>
    <text evidence="10">Associated with the membrane possibly through PlsY.</text>
</comment>
<evidence type="ECO:0000256" key="7">
    <source>
        <dbReference type="ARBA" id="ARBA00023264"/>
    </source>
</evidence>
<evidence type="ECO:0000256" key="9">
    <source>
        <dbReference type="ARBA" id="ARBA00046608"/>
    </source>
</evidence>
<comment type="function">
    <text evidence="10">Catalyzes the reversible formation of acyl-phosphate (acyl-PO(4)) from acyl-[acyl-carrier-protein] (acyl-ACP). This enzyme utilizes acyl-ACP as fatty acyl donor, but not acyl-CoA.</text>
</comment>
<name>A0A9D1S9B9_9FIRM</name>
<comment type="subunit">
    <text evidence="9 10">Homodimer. Probably interacts with PlsY.</text>
</comment>
<dbReference type="AlphaFoldDB" id="A0A9D1S9B9"/>
<keyword evidence="5 10" id="KW-0443">Lipid metabolism</keyword>
<evidence type="ECO:0000256" key="6">
    <source>
        <dbReference type="ARBA" id="ARBA00023209"/>
    </source>
</evidence>
<dbReference type="EMBL" id="DVNH01000010">
    <property type="protein sequence ID" value="HIU51203.1"/>
    <property type="molecule type" value="Genomic_DNA"/>
</dbReference>
<evidence type="ECO:0000256" key="8">
    <source>
        <dbReference type="ARBA" id="ARBA00024069"/>
    </source>
</evidence>
<dbReference type="GO" id="GO:0005737">
    <property type="term" value="C:cytoplasm"/>
    <property type="evidence" value="ECO:0007669"/>
    <property type="project" value="UniProtKB-SubCell"/>
</dbReference>
<evidence type="ECO:0000256" key="5">
    <source>
        <dbReference type="ARBA" id="ARBA00023098"/>
    </source>
</evidence>
<dbReference type="InterPro" id="IPR003664">
    <property type="entry name" value="FA_synthesis"/>
</dbReference>